<dbReference type="SUPFAM" id="SSF103473">
    <property type="entry name" value="MFS general substrate transporter"/>
    <property type="match status" value="1"/>
</dbReference>
<dbReference type="AlphaFoldDB" id="A0A2V4E1G3"/>
<evidence type="ECO:0000313" key="4">
    <source>
        <dbReference type="Proteomes" id="UP000247932"/>
    </source>
</evidence>
<comment type="caution">
    <text evidence="3">The sequence shown here is derived from an EMBL/GenBank/DDBJ whole genome shotgun (WGS) entry which is preliminary data.</text>
</comment>
<protein>
    <recommendedName>
        <fullName evidence="5">MFS transporter</fullName>
    </recommendedName>
</protein>
<evidence type="ECO:0000256" key="2">
    <source>
        <dbReference type="SAM" id="Phobius"/>
    </source>
</evidence>
<dbReference type="OrthoDB" id="181905at2"/>
<proteinExistence type="inferred from homology"/>
<dbReference type="RefSeq" id="WP_110433595.1">
    <property type="nucleotide sequence ID" value="NZ_QGLR01000010.1"/>
</dbReference>
<feature type="transmembrane region" description="Helical" evidence="2">
    <location>
        <begin position="170"/>
        <end position="189"/>
    </location>
</feature>
<evidence type="ECO:0008006" key="5">
    <source>
        <dbReference type="Google" id="ProtNLM"/>
    </source>
</evidence>
<dbReference type="InterPro" id="IPR039672">
    <property type="entry name" value="MFS_2"/>
</dbReference>
<feature type="transmembrane region" description="Helical" evidence="2">
    <location>
        <begin position="423"/>
        <end position="444"/>
    </location>
</feature>
<feature type="transmembrane region" description="Helical" evidence="2">
    <location>
        <begin position="125"/>
        <end position="149"/>
    </location>
</feature>
<dbReference type="Gene3D" id="1.20.1250.20">
    <property type="entry name" value="MFS general substrate transporter like domains"/>
    <property type="match status" value="1"/>
</dbReference>
<dbReference type="GO" id="GO:0015293">
    <property type="term" value="F:symporter activity"/>
    <property type="evidence" value="ECO:0007669"/>
    <property type="project" value="InterPro"/>
</dbReference>
<gene>
    <name evidence="3" type="ORF">DKK70_08380</name>
</gene>
<dbReference type="CDD" id="cd17332">
    <property type="entry name" value="MFS_MelB_like"/>
    <property type="match status" value="1"/>
</dbReference>
<accession>A0A2V4E1G3</accession>
<dbReference type="InterPro" id="IPR001927">
    <property type="entry name" value="Na/Gal_symport"/>
</dbReference>
<reference evidence="3 4" key="1">
    <citation type="submission" date="2018-05" db="EMBL/GenBank/DDBJ databases">
        <title>Reference genomes for bee gut microbiota database.</title>
        <authorList>
            <person name="Ellegaard K.M."/>
        </authorList>
    </citation>
    <scope>NUCLEOTIDE SEQUENCE [LARGE SCALE GENOMIC DNA]</scope>
    <source>
        <strain evidence="3 4">ESL0182</strain>
    </source>
</reference>
<sequence>MPKDIAVSQGHDSSLTPVKTNVRQRIFYGLGDTGYNFLFDMGQLYLLKYFTDHLGLPSVWAGSVFLVAKVWDAFADISVGTWIDNRMNIGPKGKFRPFIFYSAIPLALLLVATFSIPNFSLTWKIILAYLSYMIFGTVYSIGNIAYGSIVPAMTKNSQERTILASFRQAGGTLGLLIATVAFMPIVWLFDNESTGYLAAVTIFGIAGASLVMLSAKNVEEHYVIKPKEKLSKAVLKKSYGALLKNRPLLILCVVNVFTFSAYNVKLAIQIFFAQYTLHDTSIIPYMGFFSIGSVFIGTIIVPNLVKYIDKVWLYIIGCVIWAAADLTAFFVVDSPFAFVAFASLAFLGSSFINTLNWALISDAVEYGEWKTGIRAEGLVYSSYTFFRKLSQAIAGFVPGIVLAFVGYVPNAEQSENALFGIRSLIYIYPGALAILTIVFMYFFYPLWNDKYKQIIGELSKRNAEK</sequence>
<feature type="transmembrane region" description="Helical" evidence="2">
    <location>
        <begin position="338"/>
        <end position="360"/>
    </location>
</feature>
<dbReference type="GO" id="GO:0008643">
    <property type="term" value="P:carbohydrate transport"/>
    <property type="evidence" value="ECO:0007669"/>
    <property type="project" value="InterPro"/>
</dbReference>
<comment type="similarity">
    <text evidence="1">Belongs to the sodium:galactoside symporter (TC 2.A.2) family.</text>
</comment>
<dbReference type="GO" id="GO:0005886">
    <property type="term" value="C:plasma membrane"/>
    <property type="evidence" value="ECO:0007669"/>
    <property type="project" value="TreeGrafter"/>
</dbReference>
<dbReference type="GO" id="GO:0006814">
    <property type="term" value="P:sodium ion transport"/>
    <property type="evidence" value="ECO:0007669"/>
    <property type="project" value="InterPro"/>
</dbReference>
<feature type="transmembrane region" description="Helical" evidence="2">
    <location>
        <begin position="98"/>
        <end position="119"/>
    </location>
</feature>
<keyword evidence="4" id="KW-1185">Reference proteome</keyword>
<keyword evidence="2" id="KW-0812">Transmembrane</keyword>
<keyword evidence="2" id="KW-0472">Membrane</keyword>
<feature type="transmembrane region" description="Helical" evidence="2">
    <location>
        <begin position="392"/>
        <end position="411"/>
    </location>
</feature>
<dbReference type="Pfam" id="PF13347">
    <property type="entry name" value="MFS_2"/>
    <property type="match status" value="1"/>
</dbReference>
<feature type="transmembrane region" description="Helical" evidence="2">
    <location>
        <begin position="195"/>
        <end position="215"/>
    </location>
</feature>
<keyword evidence="2" id="KW-1133">Transmembrane helix</keyword>
<organism evidence="3 4">
    <name type="scientific">Gilliamella apicola</name>
    <dbReference type="NCBI Taxonomy" id="1196095"/>
    <lineage>
        <taxon>Bacteria</taxon>
        <taxon>Pseudomonadati</taxon>
        <taxon>Pseudomonadota</taxon>
        <taxon>Gammaproteobacteria</taxon>
        <taxon>Orbales</taxon>
        <taxon>Orbaceae</taxon>
        <taxon>Gilliamella</taxon>
    </lineage>
</organism>
<dbReference type="InterPro" id="IPR036259">
    <property type="entry name" value="MFS_trans_sf"/>
</dbReference>
<dbReference type="Proteomes" id="UP000247932">
    <property type="component" value="Unassembled WGS sequence"/>
</dbReference>
<name>A0A2V4E1G3_9GAMM</name>
<dbReference type="NCBIfam" id="TIGR00792">
    <property type="entry name" value="gph"/>
    <property type="match status" value="1"/>
</dbReference>
<evidence type="ECO:0000256" key="1">
    <source>
        <dbReference type="ARBA" id="ARBA00009617"/>
    </source>
</evidence>
<evidence type="ECO:0000313" key="3">
    <source>
        <dbReference type="EMBL" id="PXZ07002.1"/>
    </source>
</evidence>
<dbReference type="EMBL" id="QGLR01000010">
    <property type="protein sequence ID" value="PXZ07002.1"/>
    <property type="molecule type" value="Genomic_DNA"/>
</dbReference>
<dbReference type="PANTHER" id="PTHR11328:SF43">
    <property type="entry name" value="SULFOQUINOVOSE IMPORTER-RELATED"/>
    <property type="match status" value="1"/>
</dbReference>
<dbReference type="PANTHER" id="PTHR11328">
    <property type="entry name" value="MAJOR FACILITATOR SUPERFAMILY DOMAIN-CONTAINING PROTEIN"/>
    <property type="match status" value="1"/>
</dbReference>
<feature type="transmembrane region" description="Helical" evidence="2">
    <location>
        <begin position="248"/>
        <end position="270"/>
    </location>
</feature>
<feature type="transmembrane region" description="Helical" evidence="2">
    <location>
        <begin position="311"/>
        <end position="332"/>
    </location>
</feature>
<feature type="transmembrane region" description="Helical" evidence="2">
    <location>
        <begin position="282"/>
        <end position="304"/>
    </location>
</feature>